<comment type="caution">
    <text evidence="1">The sequence shown here is derived from an EMBL/GenBank/DDBJ whole genome shotgun (WGS) entry which is preliminary data.</text>
</comment>
<gene>
    <name evidence="1" type="ORF">ACFPEN_04735</name>
</gene>
<evidence type="ECO:0000313" key="1">
    <source>
        <dbReference type="EMBL" id="MFC4512238.1"/>
    </source>
</evidence>
<dbReference type="RefSeq" id="WP_417922316.1">
    <property type="nucleotide sequence ID" value="NZ_JBHSFS010000002.1"/>
</dbReference>
<protein>
    <submittedName>
        <fullName evidence="1">Uncharacterized protein</fullName>
    </submittedName>
</protein>
<dbReference type="EMBL" id="JBHSFS010000002">
    <property type="protein sequence ID" value="MFC4512238.1"/>
    <property type="molecule type" value="Genomic_DNA"/>
</dbReference>
<reference evidence="2" key="1">
    <citation type="journal article" date="2019" name="Int. J. Syst. Evol. Microbiol.">
        <title>The Global Catalogue of Microorganisms (GCM) 10K type strain sequencing project: providing services to taxonomists for standard genome sequencing and annotation.</title>
        <authorList>
            <consortium name="The Broad Institute Genomics Platform"/>
            <consortium name="The Broad Institute Genome Sequencing Center for Infectious Disease"/>
            <person name="Wu L."/>
            <person name="Ma J."/>
        </authorList>
    </citation>
    <scope>NUCLEOTIDE SEQUENCE [LARGE SCALE GENOMIC DNA]</scope>
    <source>
        <strain evidence="2">CECT 8064</strain>
    </source>
</reference>
<name>A0ABV9BCQ6_9ACTN</name>
<dbReference type="Proteomes" id="UP001595990">
    <property type="component" value="Unassembled WGS sequence"/>
</dbReference>
<evidence type="ECO:0000313" key="2">
    <source>
        <dbReference type="Proteomes" id="UP001595990"/>
    </source>
</evidence>
<proteinExistence type="predicted"/>
<organism evidence="1 2">
    <name type="scientific">Streptomyces ehimensis</name>
    <dbReference type="NCBI Taxonomy" id="68195"/>
    <lineage>
        <taxon>Bacteria</taxon>
        <taxon>Bacillati</taxon>
        <taxon>Actinomycetota</taxon>
        <taxon>Actinomycetes</taxon>
        <taxon>Kitasatosporales</taxon>
        <taxon>Streptomycetaceae</taxon>
        <taxon>Streptomyces</taxon>
    </lineage>
</organism>
<keyword evidence="2" id="KW-1185">Reference proteome</keyword>
<sequence>MRELHAKKLRQGYTRTFIAPSVVRVDVHEVVPEERWGREVPALDLVEAFVAAAPSRPSEAGLEEAIRSFYKAIGSPARPEYFERLARAGGPVAPLPPRAAALLRVLSHGDVVASPGRAAVGYTVSAEAVRLHVGRAGEDLDHATVVELQAALSAWLRLNPHPRKTVA</sequence>
<accession>A0ABV9BCQ6</accession>